<feature type="non-terminal residue" evidence="2">
    <location>
        <position position="1"/>
    </location>
</feature>
<evidence type="ECO:0000313" key="2">
    <source>
        <dbReference type="EMBL" id="CAL4095731.1"/>
    </source>
</evidence>
<dbReference type="PANTHER" id="PTHR14776:SF1">
    <property type="entry name" value="CADHERIN-LIKE AND PC-ESTERASE DOMAIN-CONTAINING PROTEIN 1"/>
    <property type="match status" value="1"/>
</dbReference>
<comment type="caution">
    <text evidence="2">The sequence shown here is derived from an EMBL/GenBank/DDBJ whole genome shotgun (WGS) entry which is preliminary data.</text>
</comment>
<sequence>GRWVLPCGSCGQRRDCDWSQAIWQPLSCTHRQIPTTELQRCLQRKTVVFLGDSTNRGMLYALLERLNGTLSSWDKTHDVRVIRDANGGDTTFAFAYYPKFWLPSDQRPGFDKTLHDLLLRSGPLRNSSDTVVVVGGVHWVAAQHLHMVHQVLESDGLQGANVVLKTLGAGFHVAQPGVHTISKEEYSRLLEHSQSVASYAQQLDYKVVDTFNMTTARFQHFRQGKCACHFHQRLCFA</sequence>
<accession>A0AAV2QU57</accession>
<dbReference type="EMBL" id="CAXKWB010009696">
    <property type="protein sequence ID" value="CAL4095731.1"/>
    <property type="molecule type" value="Genomic_DNA"/>
</dbReference>
<protein>
    <recommendedName>
        <fullName evidence="1">NXPE C-terminal domain-containing protein</fullName>
    </recommendedName>
</protein>
<evidence type="ECO:0000259" key="1">
    <source>
        <dbReference type="Pfam" id="PF24536"/>
    </source>
</evidence>
<dbReference type="SUPFAM" id="SSF52266">
    <property type="entry name" value="SGNH hydrolase"/>
    <property type="match status" value="1"/>
</dbReference>
<dbReference type="InterPro" id="IPR057106">
    <property type="entry name" value="NXPE4_C"/>
</dbReference>
<reference evidence="2 3" key="1">
    <citation type="submission" date="2024-05" db="EMBL/GenBank/DDBJ databases">
        <authorList>
            <person name="Wallberg A."/>
        </authorList>
    </citation>
    <scope>NUCLEOTIDE SEQUENCE [LARGE SCALE GENOMIC DNA]</scope>
</reference>
<dbReference type="PANTHER" id="PTHR14776">
    <property type="entry name" value="CADHERIN-LIKE AND PC-ESTERASE DOMAIN-CONTAINING PROTEIN 1"/>
    <property type="match status" value="1"/>
</dbReference>
<keyword evidence="3" id="KW-1185">Reference proteome</keyword>
<dbReference type="Pfam" id="PF24536">
    <property type="entry name" value="NXPE4_C"/>
    <property type="match status" value="1"/>
</dbReference>
<feature type="non-terminal residue" evidence="2">
    <location>
        <position position="237"/>
    </location>
</feature>
<feature type="domain" description="NXPE C-terminal" evidence="1">
    <location>
        <begin position="23"/>
        <end position="78"/>
    </location>
</feature>
<proteinExistence type="predicted"/>
<evidence type="ECO:0000313" key="3">
    <source>
        <dbReference type="Proteomes" id="UP001497623"/>
    </source>
</evidence>
<gene>
    <name evidence="2" type="ORF">MNOR_LOCUS15475</name>
</gene>
<organism evidence="2 3">
    <name type="scientific">Meganyctiphanes norvegica</name>
    <name type="common">Northern krill</name>
    <name type="synonym">Thysanopoda norvegica</name>
    <dbReference type="NCBI Taxonomy" id="48144"/>
    <lineage>
        <taxon>Eukaryota</taxon>
        <taxon>Metazoa</taxon>
        <taxon>Ecdysozoa</taxon>
        <taxon>Arthropoda</taxon>
        <taxon>Crustacea</taxon>
        <taxon>Multicrustacea</taxon>
        <taxon>Malacostraca</taxon>
        <taxon>Eumalacostraca</taxon>
        <taxon>Eucarida</taxon>
        <taxon>Euphausiacea</taxon>
        <taxon>Euphausiidae</taxon>
        <taxon>Meganyctiphanes</taxon>
    </lineage>
</organism>
<dbReference type="AlphaFoldDB" id="A0AAV2QU57"/>
<name>A0AAV2QU57_MEGNR</name>
<dbReference type="Proteomes" id="UP001497623">
    <property type="component" value="Unassembled WGS sequence"/>
</dbReference>